<dbReference type="Pfam" id="PF16297">
    <property type="entry name" value="DUF4939"/>
    <property type="match status" value="1"/>
</dbReference>
<dbReference type="Ensembl" id="ENSAMXT00005045772.1">
    <property type="protein sequence ID" value="ENSAMXP00005042066.1"/>
    <property type="gene ID" value="ENSAMXG00005019660.1"/>
</dbReference>
<name>A0A8B9L0P6_ASTMX</name>
<sequence length="245" mass="25242">MAPAASHPALPASHAASALALPTTSAASAPVLPVASTASDPALPAAPAASDPALPAASVALQNQGATIGQHEQLLQQMAQQLSVLVEALQVRAAASPTPSTVAAPTETPSPAMYAGAPEGCRGFLLQCSLVFEQQPSRFPTERSKVAYMISLLTGRALAWATALWEQASPDCDTGTGFAAAMRQTFYNPVGGREAASRRCLRCCSGSHRPCLPSRRARNRVASLLLSELPGNAAAFLHNSSRSCC</sequence>
<dbReference type="Proteomes" id="UP000694621">
    <property type="component" value="Unplaced"/>
</dbReference>
<proteinExistence type="predicted"/>
<reference evidence="2" key="1">
    <citation type="submission" date="2025-08" db="UniProtKB">
        <authorList>
            <consortium name="Ensembl"/>
        </authorList>
    </citation>
    <scope>IDENTIFICATION</scope>
</reference>
<organism evidence="2 3">
    <name type="scientific">Astyanax mexicanus</name>
    <name type="common">Blind cave fish</name>
    <name type="synonym">Astyanax fasciatus mexicanus</name>
    <dbReference type="NCBI Taxonomy" id="7994"/>
    <lineage>
        <taxon>Eukaryota</taxon>
        <taxon>Metazoa</taxon>
        <taxon>Chordata</taxon>
        <taxon>Craniata</taxon>
        <taxon>Vertebrata</taxon>
        <taxon>Euteleostomi</taxon>
        <taxon>Actinopterygii</taxon>
        <taxon>Neopterygii</taxon>
        <taxon>Teleostei</taxon>
        <taxon>Ostariophysi</taxon>
        <taxon>Characiformes</taxon>
        <taxon>Characoidei</taxon>
        <taxon>Acestrorhamphidae</taxon>
        <taxon>Acestrorhamphinae</taxon>
        <taxon>Astyanax</taxon>
    </lineage>
</organism>
<protein>
    <recommendedName>
        <fullName evidence="1">DUF4939 domain-containing protein</fullName>
    </recommendedName>
</protein>
<evidence type="ECO:0000313" key="3">
    <source>
        <dbReference type="Proteomes" id="UP000694621"/>
    </source>
</evidence>
<evidence type="ECO:0000313" key="2">
    <source>
        <dbReference type="Ensembl" id="ENSAMXP00005042066.1"/>
    </source>
</evidence>
<evidence type="ECO:0000259" key="1">
    <source>
        <dbReference type="Pfam" id="PF16297"/>
    </source>
</evidence>
<dbReference type="AlphaFoldDB" id="A0A8B9L0P6"/>
<feature type="domain" description="DUF4939" evidence="1">
    <location>
        <begin position="104"/>
        <end position="186"/>
    </location>
</feature>
<dbReference type="InterPro" id="IPR032549">
    <property type="entry name" value="DUF4939"/>
</dbReference>
<accession>A0A8B9L0P6</accession>